<feature type="chain" id="PRO_5020371837" evidence="2">
    <location>
        <begin position="22"/>
        <end position="204"/>
    </location>
</feature>
<sequence>MVLKKTLLVLFLLFLSSSVIAQVQEQASQWQFGIGFGIAKFSDEDVSYIGDKNLFQIPRLNLTIPISDNLSVDGAMSFNTFDVGFISNSVKYFSMDGSLRYNFKDLIENFEPYVFVGGSLVDSERKMTPTMNVGLGATYWITDGIGLNAQMYYKHSLEIYESMRSHIQLTGSIVFAFDGLFGSGGGTSRRKSLTGGACYHNPND</sequence>
<dbReference type="SUPFAM" id="SSF56925">
    <property type="entry name" value="OMPA-like"/>
    <property type="match status" value="1"/>
</dbReference>
<feature type="signal peptide" evidence="2">
    <location>
        <begin position="1"/>
        <end position="21"/>
    </location>
</feature>
<evidence type="ECO:0000313" key="4">
    <source>
        <dbReference type="EMBL" id="TCP27882.1"/>
    </source>
</evidence>
<protein>
    <submittedName>
        <fullName evidence="4">Outer membrane protein with beta-barrel domain</fullName>
    </submittedName>
</protein>
<dbReference type="OrthoDB" id="1190694at2"/>
<dbReference type="AlphaFoldDB" id="A0A4R2P057"/>
<feature type="domain" description="Outer membrane protein beta-barrel" evidence="3">
    <location>
        <begin position="10"/>
        <end position="152"/>
    </location>
</feature>
<dbReference type="Proteomes" id="UP000294564">
    <property type="component" value="Unassembled WGS sequence"/>
</dbReference>
<evidence type="ECO:0000313" key="5">
    <source>
        <dbReference type="Proteomes" id="UP000294564"/>
    </source>
</evidence>
<organism evidence="4 5">
    <name type="scientific">Tenacibaculum skagerrakense</name>
    <dbReference type="NCBI Taxonomy" id="186571"/>
    <lineage>
        <taxon>Bacteria</taxon>
        <taxon>Pseudomonadati</taxon>
        <taxon>Bacteroidota</taxon>
        <taxon>Flavobacteriia</taxon>
        <taxon>Flavobacteriales</taxon>
        <taxon>Flavobacteriaceae</taxon>
        <taxon>Tenacibaculum</taxon>
    </lineage>
</organism>
<dbReference type="RefSeq" id="WP_132791204.1">
    <property type="nucleotide sequence ID" value="NZ_SLXM01000001.1"/>
</dbReference>
<dbReference type="Gene3D" id="2.40.160.20">
    <property type="match status" value="1"/>
</dbReference>
<evidence type="ECO:0000259" key="3">
    <source>
        <dbReference type="Pfam" id="PF13505"/>
    </source>
</evidence>
<dbReference type="Pfam" id="PF13505">
    <property type="entry name" value="OMP_b-brl"/>
    <property type="match status" value="1"/>
</dbReference>
<reference evidence="4 5" key="1">
    <citation type="submission" date="2019-03" db="EMBL/GenBank/DDBJ databases">
        <title>Genomic Encyclopedia of Type Strains, Phase IV (KMG-IV): sequencing the most valuable type-strain genomes for metagenomic binning, comparative biology and taxonomic classification.</title>
        <authorList>
            <person name="Goeker M."/>
        </authorList>
    </citation>
    <scope>NUCLEOTIDE SEQUENCE [LARGE SCALE GENOMIC DNA]</scope>
    <source>
        <strain evidence="4 5">DSM 14836</strain>
    </source>
</reference>
<keyword evidence="1 2" id="KW-0732">Signal</keyword>
<dbReference type="InterPro" id="IPR027385">
    <property type="entry name" value="Beta-barrel_OMP"/>
</dbReference>
<keyword evidence="5" id="KW-1185">Reference proteome</keyword>
<accession>A0A4R2P057</accession>
<proteinExistence type="predicted"/>
<evidence type="ECO:0000256" key="2">
    <source>
        <dbReference type="SAM" id="SignalP"/>
    </source>
</evidence>
<name>A0A4R2P057_9FLAO</name>
<comment type="caution">
    <text evidence="4">The sequence shown here is derived from an EMBL/GenBank/DDBJ whole genome shotgun (WGS) entry which is preliminary data.</text>
</comment>
<evidence type="ECO:0000256" key="1">
    <source>
        <dbReference type="ARBA" id="ARBA00022729"/>
    </source>
</evidence>
<dbReference type="EMBL" id="SLXM01000001">
    <property type="protein sequence ID" value="TCP27882.1"/>
    <property type="molecule type" value="Genomic_DNA"/>
</dbReference>
<dbReference type="InterPro" id="IPR011250">
    <property type="entry name" value="OMP/PagP_B-barrel"/>
</dbReference>
<gene>
    <name evidence="4" type="ORF">EV195_10141</name>
</gene>